<dbReference type="EMBL" id="ABLK01000513">
    <property type="protein sequence ID" value="EDT37309.1"/>
    <property type="molecule type" value="Genomic_DNA"/>
</dbReference>
<dbReference type="AlphaFoldDB" id="B1TGJ6"/>
<gene>
    <name evidence="1" type="ORF">BamMEX5DRAFT_6912</name>
</gene>
<proteinExistence type="predicted"/>
<sequence>MIDRRVRDEQRVVAQVLGEQMALVVRALQREHLRGTGLAGREVRCAAEHLVRGAGRILDHVFHPALHDVDVALLERNHFAFLRHGQVACPRDRILDFLHEVRLHHDAVVRERRGGMRELQDRVRVVALADPEADRLAVEPLLLRGLLERLLLPVGRRQDPACLALDVDAGDLAETERLHEVRDRVHAKVAREHVEVGVVRHHDRLVHVDPALARAHVVAERVAAEREVAGILEAPARRALAERQAGQRHERLVRRAGRVGAVQRPVQQRFVGRVVQLVPGLLVDAVDERVRVEARRRHEREHVARLRLDRDQRAALAGERLFGDLLQPDVERQHEVVAGRRLGTRQRAHRPAAGRHLDFLEAREAMQLGFVALLDADLADVVGALVVVRVATRIVMFLVAVVVVAHRIDAILVALRDPADVADHVRGGHAERILAEQPRAHVDAGEAEALRGEARDLRVG</sequence>
<accession>B1TGJ6</accession>
<comment type="caution">
    <text evidence="1">The sequence shown here is derived from an EMBL/GenBank/DDBJ whole genome shotgun (WGS) entry which is preliminary data.</text>
</comment>
<protein>
    <submittedName>
        <fullName evidence="1">Uncharacterized protein</fullName>
    </submittedName>
</protein>
<organism evidence="1 2">
    <name type="scientific">Burkholderia ambifaria MEX-5</name>
    <dbReference type="NCBI Taxonomy" id="396597"/>
    <lineage>
        <taxon>Bacteria</taxon>
        <taxon>Pseudomonadati</taxon>
        <taxon>Pseudomonadota</taxon>
        <taxon>Betaproteobacteria</taxon>
        <taxon>Burkholderiales</taxon>
        <taxon>Burkholderiaceae</taxon>
        <taxon>Burkholderia</taxon>
        <taxon>Burkholderia cepacia complex</taxon>
    </lineage>
</organism>
<reference evidence="1 2" key="1">
    <citation type="submission" date="2008-03" db="EMBL/GenBank/DDBJ databases">
        <title>Sequencing of the draft genome and assembly of Burkholderia ambifaria MEX-5.</title>
        <authorList>
            <consortium name="US DOE Joint Genome Institute (JGI-PGF)"/>
            <person name="Copeland A."/>
            <person name="Lucas S."/>
            <person name="Lapidus A."/>
            <person name="Glavina del Rio T."/>
            <person name="Dalin E."/>
            <person name="Tice H."/>
            <person name="Bruce D."/>
            <person name="Goodwin L."/>
            <person name="Pitluck S."/>
            <person name="Larimer F."/>
            <person name="Land M.L."/>
            <person name="Hauser L."/>
            <person name="Tiedje J."/>
            <person name="Richardson P."/>
        </authorList>
    </citation>
    <scope>NUCLEOTIDE SEQUENCE [LARGE SCALE GENOMIC DNA]</scope>
    <source>
        <strain evidence="1 2">MEX-5</strain>
    </source>
</reference>
<name>B1TGJ6_9BURK</name>
<evidence type="ECO:0000313" key="1">
    <source>
        <dbReference type="EMBL" id="EDT37309.1"/>
    </source>
</evidence>
<dbReference type="Proteomes" id="UP000004814">
    <property type="component" value="Unassembled WGS sequence"/>
</dbReference>
<evidence type="ECO:0000313" key="2">
    <source>
        <dbReference type="Proteomes" id="UP000004814"/>
    </source>
</evidence>